<dbReference type="SUPFAM" id="SSF89550">
    <property type="entry name" value="PHP domain-like"/>
    <property type="match status" value="1"/>
</dbReference>
<dbReference type="InterPro" id="IPR016195">
    <property type="entry name" value="Pol/histidinol_Pase-like"/>
</dbReference>
<dbReference type="EMBL" id="NRSH01000030">
    <property type="protein sequence ID" value="MBK1726235.1"/>
    <property type="molecule type" value="Genomic_DNA"/>
</dbReference>
<dbReference type="Gene3D" id="3.20.20.140">
    <property type="entry name" value="Metal-dependent hydrolases"/>
    <property type="match status" value="1"/>
</dbReference>
<dbReference type="RefSeq" id="WP_200257122.1">
    <property type="nucleotide sequence ID" value="NZ_NRSH01000030.1"/>
</dbReference>
<dbReference type="PANTHER" id="PTHR42924:SF3">
    <property type="entry name" value="POLYMERASE_HISTIDINOL PHOSPHATASE N-TERMINAL DOMAIN-CONTAINING PROTEIN"/>
    <property type="match status" value="1"/>
</dbReference>
<dbReference type="InterPro" id="IPR004013">
    <property type="entry name" value="PHP_dom"/>
</dbReference>
<dbReference type="InterPro" id="IPR052018">
    <property type="entry name" value="PHP_domain"/>
</dbReference>
<accession>A0ABS1E663</accession>
<keyword evidence="3" id="KW-1185">Reference proteome</keyword>
<dbReference type="Pfam" id="PF02811">
    <property type="entry name" value="PHP"/>
    <property type="match status" value="1"/>
</dbReference>
<dbReference type="Proteomes" id="UP000738126">
    <property type="component" value="Unassembled WGS sequence"/>
</dbReference>
<name>A0ABS1E663_9GAMM</name>
<dbReference type="PANTHER" id="PTHR42924">
    <property type="entry name" value="EXONUCLEASE"/>
    <property type="match status" value="1"/>
</dbReference>
<sequence length="283" mass="30343">MPPHYDLHCHSSASDGALEPAELVARAAAQGVEALALTDHDTVAGLAEARTAAAAHGIRLIPGVELSVRWQRRTFHVVGLGIDPEEPRLQAGLARMQRVRRERGEAIGERLERAGLSGALEGARAAAGTAEITRAHYARWLVDSGRVRGYQEAFQRYLGRGRVGYVHGDWAELEEGVAWLVGAGGIAVLAHPLGYDLTGAWLRRTLEALIAAGGEGMEVSCGSAPQPRQVEQLSGWCRRLRLFASAGSDFHAPGQQSGCELGRIPALPADLVPVWEAPALQRR</sequence>
<dbReference type="Gene3D" id="1.10.150.650">
    <property type="match status" value="1"/>
</dbReference>
<reference evidence="2 3" key="1">
    <citation type="journal article" date="2020" name="Microorganisms">
        <title>Osmotic Adaptation and Compatible Solute Biosynthesis of Phototrophic Bacteria as Revealed from Genome Analyses.</title>
        <authorList>
            <person name="Imhoff J.F."/>
            <person name="Rahn T."/>
            <person name="Kunzel S."/>
            <person name="Keller A."/>
            <person name="Neulinger S.C."/>
        </authorList>
    </citation>
    <scope>NUCLEOTIDE SEQUENCE [LARGE SCALE GENOMIC DNA]</scope>
    <source>
        <strain evidence="2 3">DSM 15116</strain>
    </source>
</reference>
<evidence type="ECO:0000259" key="1">
    <source>
        <dbReference type="SMART" id="SM00481"/>
    </source>
</evidence>
<proteinExistence type="predicted"/>
<gene>
    <name evidence="2" type="ORF">CKO13_04185</name>
</gene>
<comment type="caution">
    <text evidence="2">The sequence shown here is derived from an EMBL/GenBank/DDBJ whole genome shotgun (WGS) entry which is preliminary data.</text>
</comment>
<dbReference type="SMART" id="SM00481">
    <property type="entry name" value="POLIIIAc"/>
    <property type="match status" value="1"/>
</dbReference>
<feature type="domain" description="Polymerase/histidinol phosphatase N-terminal" evidence="1">
    <location>
        <begin position="5"/>
        <end position="70"/>
    </location>
</feature>
<organism evidence="2 3">
    <name type="scientific">Halorhodospira neutriphila</name>
    <dbReference type="NCBI Taxonomy" id="168379"/>
    <lineage>
        <taxon>Bacteria</taxon>
        <taxon>Pseudomonadati</taxon>
        <taxon>Pseudomonadota</taxon>
        <taxon>Gammaproteobacteria</taxon>
        <taxon>Chromatiales</taxon>
        <taxon>Ectothiorhodospiraceae</taxon>
        <taxon>Halorhodospira</taxon>
    </lineage>
</organism>
<dbReference type="CDD" id="cd07438">
    <property type="entry name" value="PHP_HisPPase_AMP"/>
    <property type="match status" value="1"/>
</dbReference>
<evidence type="ECO:0000313" key="3">
    <source>
        <dbReference type="Proteomes" id="UP000738126"/>
    </source>
</evidence>
<evidence type="ECO:0000313" key="2">
    <source>
        <dbReference type="EMBL" id="MBK1726235.1"/>
    </source>
</evidence>
<dbReference type="InterPro" id="IPR003141">
    <property type="entry name" value="Pol/His_phosphatase_N"/>
</dbReference>
<protein>
    <submittedName>
        <fullName evidence="2">Phosphatase</fullName>
    </submittedName>
</protein>